<dbReference type="OrthoDB" id="14161at2759"/>
<dbReference type="AlphaFoldDB" id="A0A8H6VWT2"/>
<feature type="compositionally biased region" description="Basic and acidic residues" evidence="1">
    <location>
        <begin position="1"/>
        <end position="11"/>
    </location>
</feature>
<dbReference type="Proteomes" id="UP000636479">
    <property type="component" value="Unassembled WGS sequence"/>
</dbReference>
<dbReference type="Gene3D" id="3.30.390.10">
    <property type="entry name" value="Enolase-like, N-terminal domain"/>
    <property type="match status" value="1"/>
</dbReference>
<reference evidence="2" key="1">
    <citation type="submission" date="2020-05" db="EMBL/GenBank/DDBJ databases">
        <title>Mycena genomes resolve the evolution of fungal bioluminescence.</title>
        <authorList>
            <person name="Tsai I.J."/>
        </authorList>
    </citation>
    <scope>NUCLEOTIDE SEQUENCE</scope>
    <source>
        <strain evidence="2">171206Taipei</strain>
    </source>
</reference>
<comment type="caution">
    <text evidence="2">The sequence shown here is derived from an EMBL/GenBank/DDBJ whole genome shotgun (WGS) entry which is preliminary data.</text>
</comment>
<dbReference type="EMBL" id="JACAZF010000008">
    <property type="protein sequence ID" value="KAF7296939.1"/>
    <property type="molecule type" value="Genomic_DNA"/>
</dbReference>
<dbReference type="GeneID" id="59348402"/>
<dbReference type="RefSeq" id="XP_037217298.1">
    <property type="nucleotide sequence ID" value="XM_037365886.1"/>
</dbReference>
<gene>
    <name evidence="2" type="ORF">MIND_00925700</name>
</gene>
<feature type="region of interest" description="Disordered" evidence="1">
    <location>
        <begin position="1"/>
        <end position="27"/>
    </location>
</feature>
<dbReference type="InterPro" id="IPR029017">
    <property type="entry name" value="Enolase-like_N"/>
</dbReference>
<evidence type="ECO:0000313" key="3">
    <source>
        <dbReference type="Proteomes" id="UP000636479"/>
    </source>
</evidence>
<feature type="compositionally biased region" description="Pro residues" evidence="1">
    <location>
        <begin position="242"/>
        <end position="253"/>
    </location>
</feature>
<keyword evidence="3" id="KW-1185">Reference proteome</keyword>
<accession>A0A8H6VWT2</accession>
<name>A0A8H6VWT2_9AGAR</name>
<sequence length="292" mass="32615">MLWGEARDDTRTGVAARHRRPARGPREASFLRRHIQGVRWSQNNSLASSLTTGHSCYHWVRHSRYSPFFVVPPADPGDRRALPDVARGRRHGRDEHGLRLLLGICHAPHRLRPGGPWDDVHHRSRERHRVCCDWRGRAACLVGKESEELFKDMGNTWEYIMADPQLRWMGPEEGVIHIASGARAVGRSSLARLRVADAITKEEALARLEAGYTDEKVMKVGADPADDLRRGKLIRSLIDNPTPLPPNHAPSPPESIAGKNAGPTGAVLIIDANQIWDLDRNVLSTPRALCQS</sequence>
<evidence type="ECO:0000256" key="1">
    <source>
        <dbReference type="SAM" id="MobiDB-lite"/>
    </source>
</evidence>
<evidence type="ECO:0000313" key="2">
    <source>
        <dbReference type="EMBL" id="KAF7296939.1"/>
    </source>
</evidence>
<organism evidence="2 3">
    <name type="scientific">Mycena indigotica</name>
    <dbReference type="NCBI Taxonomy" id="2126181"/>
    <lineage>
        <taxon>Eukaryota</taxon>
        <taxon>Fungi</taxon>
        <taxon>Dikarya</taxon>
        <taxon>Basidiomycota</taxon>
        <taxon>Agaricomycotina</taxon>
        <taxon>Agaricomycetes</taxon>
        <taxon>Agaricomycetidae</taxon>
        <taxon>Agaricales</taxon>
        <taxon>Marasmiineae</taxon>
        <taxon>Mycenaceae</taxon>
        <taxon>Mycena</taxon>
    </lineage>
</organism>
<proteinExistence type="predicted"/>
<protein>
    <submittedName>
        <fullName evidence="2">MR-MLE domain-containing protein</fullName>
    </submittedName>
</protein>
<feature type="region of interest" description="Disordered" evidence="1">
    <location>
        <begin position="239"/>
        <end position="260"/>
    </location>
</feature>